<sequence length="200" mass="23071">MGCFLSTILLLLSLTFTRHVFQLQSQSQHAASTEFQGYSYLGNDFPPRHPFLQLIPVAMTLQRSTRYAFGSPQNITRQEWETLVDYPAGYGRVHLGSQKRMFLMTFYHQLHCVRELYRGVYDIHDTSATFGHVDHCIQYLRQTLLCSATASLEEGDFMELPESTGSDLFCWDWEAIYQGISINASWMAFESWNKSSNRLA</sequence>
<dbReference type="Proteomes" id="UP000297245">
    <property type="component" value="Unassembled WGS sequence"/>
</dbReference>
<dbReference type="InterPro" id="IPR021765">
    <property type="entry name" value="UstYa-like"/>
</dbReference>
<evidence type="ECO:0000256" key="1">
    <source>
        <dbReference type="ARBA" id="ARBA00035112"/>
    </source>
</evidence>
<keyword evidence="2" id="KW-0732">Signal</keyword>
<gene>
    <name evidence="3" type="ORF">K435DRAFT_312374</name>
</gene>
<evidence type="ECO:0000256" key="2">
    <source>
        <dbReference type="SAM" id="SignalP"/>
    </source>
</evidence>
<feature type="chain" id="PRO_5020975561" evidence="2">
    <location>
        <begin position="18"/>
        <end position="200"/>
    </location>
</feature>
<keyword evidence="4" id="KW-1185">Reference proteome</keyword>
<dbReference type="AlphaFoldDB" id="A0A4S8LHJ4"/>
<evidence type="ECO:0000313" key="3">
    <source>
        <dbReference type="EMBL" id="THU88474.1"/>
    </source>
</evidence>
<dbReference type="Pfam" id="PF11807">
    <property type="entry name" value="UstYa"/>
    <property type="match status" value="1"/>
</dbReference>
<protein>
    <submittedName>
        <fullName evidence="3">Uncharacterized protein</fullName>
    </submittedName>
</protein>
<dbReference type="PANTHER" id="PTHR33365">
    <property type="entry name" value="YALI0B05434P"/>
    <property type="match status" value="1"/>
</dbReference>
<organism evidence="3 4">
    <name type="scientific">Dendrothele bispora (strain CBS 962.96)</name>
    <dbReference type="NCBI Taxonomy" id="1314807"/>
    <lineage>
        <taxon>Eukaryota</taxon>
        <taxon>Fungi</taxon>
        <taxon>Dikarya</taxon>
        <taxon>Basidiomycota</taxon>
        <taxon>Agaricomycotina</taxon>
        <taxon>Agaricomycetes</taxon>
        <taxon>Agaricomycetidae</taxon>
        <taxon>Agaricales</taxon>
        <taxon>Agaricales incertae sedis</taxon>
        <taxon>Dendrothele</taxon>
    </lineage>
</organism>
<comment type="similarity">
    <text evidence="1">Belongs to the ustYa family.</text>
</comment>
<accession>A0A4S8LHJ4</accession>
<evidence type="ECO:0000313" key="4">
    <source>
        <dbReference type="Proteomes" id="UP000297245"/>
    </source>
</evidence>
<feature type="signal peptide" evidence="2">
    <location>
        <begin position="1"/>
        <end position="17"/>
    </location>
</feature>
<dbReference type="EMBL" id="ML179408">
    <property type="protein sequence ID" value="THU88474.1"/>
    <property type="molecule type" value="Genomic_DNA"/>
</dbReference>
<dbReference type="PANTHER" id="PTHR33365:SF13">
    <property type="entry name" value="TAT PATHWAY SIGNAL SEQUENCE"/>
    <property type="match status" value="1"/>
</dbReference>
<reference evidence="3 4" key="1">
    <citation type="journal article" date="2019" name="Nat. Ecol. Evol.">
        <title>Megaphylogeny resolves global patterns of mushroom evolution.</title>
        <authorList>
            <person name="Varga T."/>
            <person name="Krizsan K."/>
            <person name="Foldi C."/>
            <person name="Dima B."/>
            <person name="Sanchez-Garcia M."/>
            <person name="Sanchez-Ramirez S."/>
            <person name="Szollosi G.J."/>
            <person name="Szarkandi J.G."/>
            <person name="Papp V."/>
            <person name="Albert L."/>
            <person name="Andreopoulos W."/>
            <person name="Angelini C."/>
            <person name="Antonin V."/>
            <person name="Barry K.W."/>
            <person name="Bougher N.L."/>
            <person name="Buchanan P."/>
            <person name="Buyck B."/>
            <person name="Bense V."/>
            <person name="Catcheside P."/>
            <person name="Chovatia M."/>
            <person name="Cooper J."/>
            <person name="Damon W."/>
            <person name="Desjardin D."/>
            <person name="Finy P."/>
            <person name="Geml J."/>
            <person name="Haridas S."/>
            <person name="Hughes K."/>
            <person name="Justo A."/>
            <person name="Karasinski D."/>
            <person name="Kautmanova I."/>
            <person name="Kiss B."/>
            <person name="Kocsube S."/>
            <person name="Kotiranta H."/>
            <person name="LaButti K.M."/>
            <person name="Lechner B.E."/>
            <person name="Liimatainen K."/>
            <person name="Lipzen A."/>
            <person name="Lukacs Z."/>
            <person name="Mihaltcheva S."/>
            <person name="Morgado L.N."/>
            <person name="Niskanen T."/>
            <person name="Noordeloos M.E."/>
            <person name="Ohm R.A."/>
            <person name="Ortiz-Santana B."/>
            <person name="Ovrebo C."/>
            <person name="Racz N."/>
            <person name="Riley R."/>
            <person name="Savchenko A."/>
            <person name="Shiryaev A."/>
            <person name="Soop K."/>
            <person name="Spirin V."/>
            <person name="Szebenyi C."/>
            <person name="Tomsovsky M."/>
            <person name="Tulloss R.E."/>
            <person name="Uehling J."/>
            <person name="Grigoriev I.V."/>
            <person name="Vagvolgyi C."/>
            <person name="Papp T."/>
            <person name="Martin F.M."/>
            <person name="Miettinen O."/>
            <person name="Hibbett D.S."/>
            <person name="Nagy L.G."/>
        </authorList>
    </citation>
    <scope>NUCLEOTIDE SEQUENCE [LARGE SCALE GENOMIC DNA]</scope>
    <source>
        <strain evidence="3 4">CBS 962.96</strain>
    </source>
</reference>
<name>A0A4S8LHJ4_DENBC</name>
<dbReference type="GO" id="GO:0043386">
    <property type="term" value="P:mycotoxin biosynthetic process"/>
    <property type="evidence" value="ECO:0007669"/>
    <property type="project" value="InterPro"/>
</dbReference>
<dbReference type="OrthoDB" id="3687641at2759"/>
<proteinExistence type="inferred from homology"/>